<dbReference type="RefSeq" id="WP_316557778.1">
    <property type="nucleotide sequence ID" value="NZ_CP131059.1"/>
</dbReference>
<sequence length="124" mass="14571">MKNRLRLKRAYDAVSKDDGFRILVDRLWPRGVSKEHAAFDLWAKEVTPSTEIREEFHHIPTAFPKFKEKYLSELGNNPAVPEFIQTVYEHLKKGNVTFVYAAKDPVYNHVVILKEYVESYFPKD</sequence>
<dbReference type="AlphaFoldDB" id="A0AA96V983"/>
<dbReference type="GeneID" id="85194527"/>
<dbReference type="KEGG" id="mehf:MmiHf6_01020"/>
<dbReference type="Pfam" id="PF22752">
    <property type="entry name" value="DUF488-N3i"/>
    <property type="match status" value="1"/>
</dbReference>
<reference evidence="1 2" key="1">
    <citation type="submission" date="2023-07" db="EMBL/GenBank/DDBJ databases">
        <title>Closed genoem sequence of Methanomicrococcus sp. Hf6.</title>
        <authorList>
            <person name="Poehlein A."/>
            <person name="Protasov E."/>
            <person name="Platt K."/>
            <person name="Reeh H."/>
            <person name="Daniel R."/>
            <person name="Brune A."/>
        </authorList>
    </citation>
    <scope>NUCLEOTIDE SEQUENCE [LARGE SCALE GENOMIC DNA]</scope>
    <source>
        <strain evidence="1 2">Hf6</strain>
    </source>
</reference>
<dbReference type="PANTHER" id="PTHR36849:SF1">
    <property type="entry name" value="CYTOPLASMIC PROTEIN"/>
    <property type="match status" value="1"/>
</dbReference>
<evidence type="ECO:0000313" key="2">
    <source>
        <dbReference type="Proteomes" id="UP001302978"/>
    </source>
</evidence>
<accession>A0AA96V983</accession>
<proteinExistence type="predicted"/>
<dbReference type="EMBL" id="CP131059">
    <property type="protein sequence ID" value="WNY22817.1"/>
    <property type="molecule type" value="Genomic_DNA"/>
</dbReference>
<gene>
    <name evidence="1" type="ORF">MmiHf6_01020</name>
</gene>
<evidence type="ECO:0008006" key="3">
    <source>
        <dbReference type="Google" id="ProtNLM"/>
    </source>
</evidence>
<dbReference type="Proteomes" id="UP001302978">
    <property type="component" value="Chromosome"/>
</dbReference>
<organism evidence="1 2">
    <name type="scientific">Methanimicrococcus hongohii</name>
    <dbReference type="NCBI Taxonomy" id="3028295"/>
    <lineage>
        <taxon>Archaea</taxon>
        <taxon>Methanobacteriati</taxon>
        <taxon>Methanobacteriota</taxon>
        <taxon>Stenosarchaea group</taxon>
        <taxon>Methanomicrobia</taxon>
        <taxon>Methanosarcinales</taxon>
        <taxon>Methanosarcinaceae</taxon>
        <taxon>Methanimicrococcus</taxon>
    </lineage>
</organism>
<protein>
    <recommendedName>
        <fullName evidence="3">DUF488 family protein</fullName>
    </recommendedName>
</protein>
<name>A0AA96V983_9EURY</name>
<dbReference type="PANTHER" id="PTHR36849">
    <property type="entry name" value="CYTOPLASMIC PROTEIN-RELATED"/>
    <property type="match status" value="1"/>
</dbReference>
<keyword evidence="2" id="KW-1185">Reference proteome</keyword>
<dbReference type="InterPro" id="IPR052552">
    <property type="entry name" value="YeaO-like"/>
</dbReference>
<evidence type="ECO:0000313" key="1">
    <source>
        <dbReference type="EMBL" id="WNY22817.1"/>
    </source>
</evidence>